<keyword evidence="1" id="KW-0472">Membrane</keyword>
<evidence type="ECO:0000313" key="2">
    <source>
        <dbReference type="EMBL" id="CAF1402174.1"/>
    </source>
</evidence>
<dbReference type="EMBL" id="CAJNRE010010248">
    <property type="protein sequence ID" value="CAF2089107.1"/>
    <property type="molecule type" value="Genomic_DNA"/>
</dbReference>
<evidence type="ECO:0000313" key="9">
    <source>
        <dbReference type="EMBL" id="CAF3992273.1"/>
    </source>
</evidence>
<name>A0A816MPI7_9BILA</name>
<dbReference type="Proteomes" id="UP000681720">
    <property type="component" value="Unassembled WGS sequence"/>
</dbReference>
<evidence type="ECO:0000313" key="7">
    <source>
        <dbReference type="EMBL" id="CAF3880624.1"/>
    </source>
</evidence>
<dbReference type="EMBL" id="CAJNOW010004001">
    <property type="protein sequence ID" value="CAF1402174.1"/>
    <property type="molecule type" value="Genomic_DNA"/>
</dbReference>
<evidence type="ECO:0000313" key="10">
    <source>
        <dbReference type="EMBL" id="CAF4196064.1"/>
    </source>
</evidence>
<evidence type="ECO:0000313" key="3">
    <source>
        <dbReference type="EMBL" id="CAF1456872.1"/>
    </source>
</evidence>
<dbReference type="EMBL" id="CAJNOV010011676">
    <property type="protein sequence ID" value="CAF1456872.1"/>
    <property type="molecule type" value="Genomic_DNA"/>
</dbReference>
<keyword evidence="1" id="KW-0812">Transmembrane</keyword>
<organism evidence="4 12">
    <name type="scientific">Rotaria magnacalcarata</name>
    <dbReference type="NCBI Taxonomy" id="392030"/>
    <lineage>
        <taxon>Eukaryota</taxon>
        <taxon>Metazoa</taxon>
        <taxon>Spiralia</taxon>
        <taxon>Gnathifera</taxon>
        <taxon>Rotifera</taxon>
        <taxon>Eurotatoria</taxon>
        <taxon>Bdelloidea</taxon>
        <taxon>Philodinida</taxon>
        <taxon>Philodinidae</taxon>
        <taxon>Rotaria</taxon>
    </lineage>
</organism>
<feature type="transmembrane region" description="Helical" evidence="1">
    <location>
        <begin position="243"/>
        <end position="267"/>
    </location>
</feature>
<protein>
    <submittedName>
        <fullName evidence="4">Uncharacterized protein</fullName>
    </submittedName>
</protein>
<dbReference type="EMBL" id="CAJOBJ010018063">
    <property type="protein sequence ID" value="CAF4196064.1"/>
    <property type="molecule type" value="Genomic_DNA"/>
</dbReference>
<dbReference type="Proteomes" id="UP000663866">
    <property type="component" value="Unassembled WGS sequence"/>
</dbReference>
<evidence type="ECO:0000313" key="5">
    <source>
        <dbReference type="EMBL" id="CAF2089107.1"/>
    </source>
</evidence>
<keyword evidence="1" id="KW-1133">Transmembrane helix</keyword>
<evidence type="ECO:0000313" key="11">
    <source>
        <dbReference type="EMBL" id="CAF4863486.1"/>
    </source>
</evidence>
<dbReference type="EMBL" id="CAJOBF010001885">
    <property type="protein sequence ID" value="CAF3992273.1"/>
    <property type="molecule type" value="Genomic_DNA"/>
</dbReference>
<feature type="transmembrane region" description="Helical" evidence="1">
    <location>
        <begin position="116"/>
        <end position="133"/>
    </location>
</feature>
<feature type="transmembrane region" description="Helical" evidence="1">
    <location>
        <begin position="212"/>
        <end position="231"/>
    </location>
</feature>
<dbReference type="AlphaFoldDB" id="A0A816MPI7"/>
<reference evidence="4" key="1">
    <citation type="submission" date="2021-02" db="EMBL/GenBank/DDBJ databases">
        <authorList>
            <person name="Nowell W R."/>
        </authorList>
    </citation>
    <scope>NUCLEOTIDE SEQUENCE</scope>
</reference>
<evidence type="ECO:0000313" key="13">
    <source>
        <dbReference type="Proteomes" id="UP000663866"/>
    </source>
</evidence>
<dbReference type="EMBL" id="CAJOBH010004300">
    <property type="protein sequence ID" value="CAF3984819.1"/>
    <property type="molecule type" value="Genomic_DNA"/>
</dbReference>
<dbReference type="EMBL" id="CAJOBI010164330">
    <property type="protein sequence ID" value="CAF4863486.1"/>
    <property type="molecule type" value="Genomic_DNA"/>
</dbReference>
<evidence type="ECO:0000313" key="4">
    <source>
        <dbReference type="EMBL" id="CAF2009271.1"/>
    </source>
</evidence>
<feature type="transmembrane region" description="Helical" evidence="1">
    <location>
        <begin position="59"/>
        <end position="80"/>
    </location>
</feature>
<dbReference type="Proteomes" id="UP000676336">
    <property type="component" value="Unassembled WGS sequence"/>
</dbReference>
<dbReference type="OrthoDB" id="10043543at2759"/>
<dbReference type="EMBL" id="CAJNRG010006923">
    <property type="protein sequence ID" value="CAF2089796.1"/>
    <property type="molecule type" value="Genomic_DNA"/>
</dbReference>
<dbReference type="Proteomes" id="UP000681967">
    <property type="component" value="Unassembled WGS sequence"/>
</dbReference>
<dbReference type="Proteomes" id="UP000663855">
    <property type="component" value="Unassembled WGS sequence"/>
</dbReference>
<evidence type="ECO:0000313" key="12">
    <source>
        <dbReference type="Proteomes" id="UP000663856"/>
    </source>
</evidence>
<keyword evidence="13" id="KW-1185">Reference proteome</keyword>
<dbReference type="Proteomes" id="UP000663887">
    <property type="component" value="Unassembled WGS sequence"/>
</dbReference>
<dbReference type="Proteomes" id="UP000663842">
    <property type="component" value="Unassembled WGS sequence"/>
</dbReference>
<proteinExistence type="predicted"/>
<evidence type="ECO:0000256" key="1">
    <source>
        <dbReference type="SAM" id="Phobius"/>
    </source>
</evidence>
<feature type="transmembrane region" description="Helical" evidence="1">
    <location>
        <begin position="87"/>
        <end position="110"/>
    </location>
</feature>
<gene>
    <name evidence="8" type="ORF">BYL167_LOCUS12811</name>
    <name evidence="3" type="ORF">CJN711_LOCUS24887</name>
    <name evidence="10" type="ORF">GIL414_LOCUS21412</name>
    <name evidence="2" type="ORF">KQP761_LOCUS9761</name>
    <name evidence="5" type="ORF">MBJ925_LOCUS20020</name>
    <name evidence="7" type="ORF">OVN521_LOCUS8442</name>
    <name evidence="11" type="ORF">SMN809_LOCUS49973</name>
    <name evidence="9" type="ORF">UXM345_LOCUS15672</name>
    <name evidence="4" type="ORF">WKI299_LOCUS5132</name>
    <name evidence="6" type="ORF">XDN619_LOCUS16367</name>
</gene>
<dbReference type="Proteomes" id="UP000663834">
    <property type="component" value="Unassembled WGS sequence"/>
</dbReference>
<feature type="transmembrane region" description="Helical" evidence="1">
    <location>
        <begin position="35"/>
        <end position="53"/>
    </location>
</feature>
<comment type="caution">
    <text evidence="4">The sequence shown here is derived from an EMBL/GenBank/DDBJ whole genome shotgun (WGS) entry which is preliminary data.</text>
</comment>
<dbReference type="EMBL" id="CAJNRF010001446">
    <property type="protein sequence ID" value="CAF2009271.1"/>
    <property type="molecule type" value="Genomic_DNA"/>
</dbReference>
<accession>A0A816MPI7</accession>
<sequence length="290" mass="33380">MTSTRSSIEEQQVPNTSQSIEFSIWNTFKHHIPRFLITILVDLILPLVIYFSLQKRIKTIYALLIAGVAPLIMVIIKAILSRTFDALGFLVFIAFLISAIAAVVTHNPIIILLEKSVITGILSIIFGLTLIPLRCCQYCFRIRPLAYYFYQDLVPIKRNEVGLPDSIFQEDPESFHEQYDDDVAVIKLSDKKEIAQVYEWFYTHCSSFRSTCYVITSIWSVGFLFEFLGRLTLILTNLSISNIVIYGQAILTLVTIVMVLLTIMCIVKERKQTLKFIEIWKKDHLNNEQQ</sequence>
<dbReference type="Proteomes" id="UP000663856">
    <property type="component" value="Unassembled WGS sequence"/>
</dbReference>
<dbReference type="EMBL" id="CAJOBG010000984">
    <property type="protein sequence ID" value="CAF3880624.1"/>
    <property type="molecule type" value="Genomic_DNA"/>
</dbReference>
<evidence type="ECO:0000313" key="6">
    <source>
        <dbReference type="EMBL" id="CAF2089796.1"/>
    </source>
</evidence>
<evidence type="ECO:0000313" key="8">
    <source>
        <dbReference type="EMBL" id="CAF3984819.1"/>
    </source>
</evidence>
<dbReference type="Proteomes" id="UP000663824">
    <property type="component" value="Unassembled WGS sequence"/>
</dbReference>